<evidence type="ECO:0000313" key="2">
    <source>
        <dbReference type="Proteomes" id="UP000186609"/>
    </source>
</evidence>
<reference evidence="1 2" key="1">
    <citation type="submission" date="2017-01" db="EMBL/GenBank/DDBJ databases">
        <authorList>
            <person name="Mah S.A."/>
            <person name="Swanson W.J."/>
            <person name="Moy G.W."/>
            <person name="Vacquier V.D."/>
        </authorList>
    </citation>
    <scope>NUCLEOTIDE SEQUENCE [LARGE SCALE GENOMIC DNA]</scope>
    <source>
        <strain evidence="1 2">DCY110</strain>
    </source>
</reference>
<dbReference type="AlphaFoldDB" id="A0A1P8JVR8"/>
<dbReference type="Proteomes" id="UP000186609">
    <property type="component" value="Chromosome"/>
</dbReference>
<name>A0A1P8JVR8_9BURK</name>
<dbReference type="RefSeq" id="WP_076199748.1">
    <property type="nucleotide sequence ID" value="NZ_CP019236.1"/>
</dbReference>
<proteinExistence type="predicted"/>
<sequence length="100" mass="11030">MHSAPHTAASQWQALFDGLGALRALPEGTATFCHAARGYQALFDALPPRFAEVLLGQLDRLESSALFSEESCSFSQKDLHDNIALWLEKARQELDRKTTG</sequence>
<dbReference type="OrthoDB" id="8966078at2"/>
<accession>A0A1P8JVR8</accession>
<dbReference type="KEGG" id="rhy:RD110_12225"/>
<protein>
    <submittedName>
        <fullName evidence="1">Uncharacterized protein</fullName>
    </submittedName>
</protein>
<gene>
    <name evidence="1" type="ORF">RD110_12225</name>
</gene>
<dbReference type="STRING" id="1842727.RD110_12225"/>
<keyword evidence="2" id="KW-1185">Reference proteome</keyword>
<dbReference type="EMBL" id="CP019236">
    <property type="protein sequence ID" value="APW37869.1"/>
    <property type="molecule type" value="Genomic_DNA"/>
</dbReference>
<evidence type="ECO:0000313" key="1">
    <source>
        <dbReference type="EMBL" id="APW37869.1"/>
    </source>
</evidence>
<organism evidence="1 2">
    <name type="scientific">Rhodoferax koreensis</name>
    <dbReference type="NCBI Taxonomy" id="1842727"/>
    <lineage>
        <taxon>Bacteria</taxon>
        <taxon>Pseudomonadati</taxon>
        <taxon>Pseudomonadota</taxon>
        <taxon>Betaproteobacteria</taxon>
        <taxon>Burkholderiales</taxon>
        <taxon>Comamonadaceae</taxon>
        <taxon>Rhodoferax</taxon>
    </lineage>
</organism>